<dbReference type="GO" id="GO:0006355">
    <property type="term" value="P:regulation of DNA-templated transcription"/>
    <property type="evidence" value="ECO:0007669"/>
    <property type="project" value="InterPro"/>
</dbReference>
<evidence type="ECO:0000256" key="1">
    <source>
        <dbReference type="SAM" id="Phobius"/>
    </source>
</evidence>
<dbReference type="PROSITE" id="PS50112">
    <property type="entry name" value="PAS"/>
    <property type="match status" value="1"/>
</dbReference>
<dbReference type="InterPro" id="IPR035965">
    <property type="entry name" value="PAS-like_dom_sf"/>
</dbReference>
<evidence type="ECO:0000259" key="2">
    <source>
        <dbReference type="PROSITE" id="PS50112"/>
    </source>
</evidence>
<dbReference type="InterPro" id="IPR013767">
    <property type="entry name" value="PAS_fold"/>
</dbReference>
<dbReference type="EMBL" id="UINC01015642">
    <property type="protein sequence ID" value="SVA65731.1"/>
    <property type="molecule type" value="Genomic_DNA"/>
</dbReference>
<dbReference type="PANTHER" id="PTHR44757">
    <property type="entry name" value="DIGUANYLATE CYCLASE DGCP"/>
    <property type="match status" value="1"/>
</dbReference>
<feature type="transmembrane region" description="Helical" evidence="1">
    <location>
        <begin position="188"/>
        <end position="212"/>
    </location>
</feature>
<dbReference type="AlphaFoldDB" id="A0A381XMR2"/>
<accession>A0A381XMR2</accession>
<proteinExistence type="predicted"/>
<dbReference type="PROSITE" id="PS50113">
    <property type="entry name" value="PAC"/>
    <property type="match status" value="1"/>
</dbReference>
<dbReference type="SMART" id="SM00086">
    <property type="entry name" value="PAC"/>
    <property type="match status" value="1"/>
</dbReference>
<feature type="non-terminal residue" evidence="4">
    <location>
        <position position="381"/>
    </location>
</feature>
<feature type="domain" description="PAS" evidence="2">
    <location>
        <begin position="229"/>
        <end position="281"/>
    </location>
</feature>
<keyword evidence="1" id="KW-1133">Transmembrane helix</keyword>
<dbReference type="InterPro" id="IPR000014">
    <property type="entry name" value="PAS"/>
</dbReference>
<dbReference type="InterPro" id="IPR000700">
    <property type="entry name" value="PAS-assoc_C"/>
</dbReference>
<feature type="domain" description="PAC" evidence="3">
    <location>
        <begin position="303"/>
        <end position="359"/>
    </location>
</feature>
<dbReference type="InterPro" id="IPR052155">
    <property type="entry name" value="Biofilm_reg_signaling"/>
</dbReference>
<dbReference type="Pfam" id="PF00989">
    <property type="entry name" value="PAS"/>
    <property type="match status" value="1"/>
</dbReference>
<name>A0A381XMR2_9ZZZZ</name>
<keyword evidence="1" id="KW-0812">Transmembrane</keyword>
<dbReference type="InterPro" id="IPR001610">
    <property type="entry name" value="PAC"/>
</dbReference>
<dbReference type="SUPFAM" id="SSF55785">
    <property type="entry name" value="PYP-like sensor domain (PAS domain)"/>
    <property type="match status" value="1"/>
</dbReference>
<dbReference type="NCBIfam" id="TIGR00229">
    <property type="entry name" value="sensory_box"/>
    <property type="match status" value="1"/>
</dbReference>
<evidence type="ECO:0000313" key="4">
    <source>
        <dbReference type="EMBL" id="SVA65731.1"/>
    </source>
</evidence>
<organism evidence="4">
    <name type="scientific">marine metagenome</name>
    <dbReference type="NCBI Taxonomy" id="408172"/>
    <lineage>
        <taxon>unclassified sequences</taxon>
        <taxon>metagenomes</taxon>
        <taxon>ecological metagenomes</taxon>
    </lineage>
</organism>
<dbReference type="PANTHER" id="PTHR44757:SF2">
    <property type="entry name" value="BIOFILM ARCHITECTURE MAINTENANCE PROTEIN MBAA"/>
    <property type="match status" value="1"/>
</dbReference>
<sequence length="381" mass="42321">MKSAAARQVGRSRWIVALGVSFTALVLLALVPVFLERQEDRLEREIETFSLARPMLPEVALVHSREMMRIEQYVNSGDPSFVTSYQSDLRREEDLLNDLRQVIRSMPATYRSDLAQLEARSSDWKVLHSPLMEPGVIATTPQEFRESIGDDRARCEALRTAFRAFEDRLISDATSASFRLERQRALQFWIIVGAIGLAVAGALAMVIVGVGLQDLARSETQRRLETVAARREVRAILRGTTDGLIGLNLDGCCTFLNEAGARMLGYSPRDLRGKRVHGLIHHANQDGSKHSEGGWPAKLSSGSEKTVRILDEILWRKDGSSFPVQLTVSPMTDGLEARGVVLTFTDMTEIRAAEDALRDAVQARDEVMAVVSHDLRNPVGT</sequence>
<protein>
    <recommendedName>
        <fullName evidence="5">PAS domain-containing protein</fullName>
    </recommendedName>
</protein>
<reference evidence="4" key="1">
    <citation type="submission" date="2018-05" db="EMBL/GenBank/DDBJ databases">
        <authorList>
            <person name="Lanie J.A."/>
            <person name="Ng W.-L."/>
            <person name="Kazmierczak K.M."/>
            <person name="Andrzejewski T.M."/>
            <person name="Davidsen T.M."/>
            <person name="Wayne K.J."/>
            <person name="Tettelin H."/>
            <person name="Glass J.I."/>
            <person name="Rusch D."/>
            <person name="Podicherti R."/>
            <person name="Tsui H.-C.T."/>
            <person name="Winkler M.E."/>
        </authorList>
    </citation>
    <scope>NUCLEOTIDE SEQUENCE</scope>
</reference>
<dbReference type="SMART" id="SM00091">
    <property type="entry name" value="PAS"/>
    <property type="match status" value="1"/>
</dbReference>
<dbReference type="Gene3D" id="3.30.450.20">
    <property type="entry name" value="PAS domain"/>
    <property type="match status" value="1"/>
</dbReference>
<feature type="transmembrane region" description="Helical" evidence="1">
    <location>
        <begin position="14"/>
        <end position="35"/>
    </location>
</feature>
<evidence type="ECO:0000259" key="3">
    <source>
        <dbReference type="PROSITE" id="PS50113"/>
    </source>
</evidence>
<dbReference type="CDD" id="cd00130">
    <property type="entry name" value="PAS"/>
    <property type="match status" value="1"/>
</dbReference>
<keyword evidence="1" id="KW-0472">Membrane</keyword>
<evidence type="ECO:0008006" key="5">
    <source>
        <dbReference type="Google" id="ProtNLM"/>
    </source>
</evidence>
<gene>
    <name evidence="4" type="ORF">METZ01_LOCUS118585</name>
</gene>